<dbReference type="Pfam" id="PF12679">
    <property type="entry name" value="ABC2_membrane_2"/>
    <property type="match status" value="1"/>
</dbReference>
<dbReference type="RefSeq" id="WP_277417612.1">
    <property type="nucleotide sequence ID" value="NZ_CP119083.1"/>
</dbReference>
<dbReference type="InterPro" id="IPR021913">
    <property type="entry name" value="DUF3526"/>
</dbReference>
<keyword evidence="1" id="KW-1133">Transmembrane helix</keyword>
<keyword evidence="1" id="KW-0812">Transmembrane</keyword>
<dbReference type="PANTHER" id="PTHR43471">
    <property type="entry name" value="ABC TRANSPORTER PERMEASE"/>
    <property type="match status" value="1"/>
</dbReference>
<sequence>MSAVALPVAAAARSFPALAWTVCRAEWRALRRSAVAVTAGLLLVVLTIAATLVSHEQMRAVEAERAHLQHEADEQWNAQPDRHPHRVVHYGHYIFRPVSPLAFFDFGVDPYTGHTLYLEGHRQNSANFSEAGQSSVLLRFGQLTPAFVVQTLAPLVIAFLAFGSVARERERGQLRLLVAQGLPGGALLAGKLASHAAVALLLAAPALAALAVIGALDAAVRWHALWMMAGYAAYVVLWALAAVLVSAAVPRARDALLALVGCWIVTVILLPRVLPDVAASQVPRPTRIETEVAIHKEVAALGDSHDPNDPHFAEFRRKVLAKYGVARVEDLPVNYGGLVIEEGERLTSELFVRHMHEEFGRQEAQAGIVGAAQLASPVLALRRLSNALAGSDRASHERFLLEGEAYRYRMVQALNRLHVNEVRYEGDRDQRIGSHFWRALPRFVHEPIGLSTIVQRHVRPALTVFALWLAGLVGGAWWLARRLERGAF</sequence>
<evidence type="ECO:0000256" key="1">
    <source>
        <dbReference type="SAM" id="Phobius"/>
    </source>
</evidence>
<evidence type="ECO:0000313" key="2">
    <source>
        <dbReference type="EMBL" id="WEF34941.1"/>
    </source>
</evidence>
<evidence type="ECO:0000313" key="3">
    <source>
        <dbReference type="Proteomes" id="UP001216510"/>
    </source>
</evidence>
<accession>A0ABY8BJ30</accession>
<dbReference type="PANTHER" id="PTHR43471:SF1">
    <property type="entry name" value="ABC TRANSPORTER PERMEASE PROTEIN NOSY-RELATED"/>
    <property type="match status" value="1"/>
</dbReference>
<feature type="transmembrane region" description="Helical" evidence="1">
    <location>
        <begin position="192"/>
        <end position="216"/>
    </location>
</feature>
<organism evidence="2 3">
    <name type="scientific">Pseudoduganella chitinolytica</name>
    <dbReference type="NCBI Taxonomy" id="34070"/>
    <lineage>
        <taxon>Bacteria</taxon>
        <taxon>Pseudomonadati</taxon>
        <taxon>Pseudomonadota</taxon>
        <taxon>Betaproteobacteria</taxon>
        <taxon>Burkholderiales</taxon>
        <taxon>Oxalobacteraceae</taxon>
        <taxon>Telluria group</taxon>
        <taxon>Pseudoduganella</taxon>
    </lineage>
</organism>
<name>A0ABY8BJ30_9BURK</name>
<feature type="transmembrane region" description="Helical" evidence="1">
    <location>
        <begin position="228"/>
        <end position="249"/>
    </location>
</feature>
<keyword evidence="1" id="KW-0472">Membrane</keyword>
<feature type="transmembrane region" description="Helical" evidence="1">
    <location>
        <begin position="35"/>
        <end position="53"/>
    </location>
</feature>
<dbReference type="Pfam" id="PF12040">
    <property type="entry name" value="DUF3526"/>
    <property type="match status" value="1"/>
</dbReference>
<dbReference type="EMBL" id="CP119083">
    <property type="protein sequence ID" value="WEF34941.1"/>
    <property type="molecule type" value="Genomic_DNA"/>
</dbReference>
<gene>
    <name evidence="2" type="ORF">PX653_09315</name>
</gene>
<reference evidence="2 3" key="1">
    <citation type="submission" date="2023-02" db="EMBL/GenBank/DDBJ databases">
        <title>Gemone sequence of Telluria chitinolytica ACM 3522T.</title>
        <authorList>
            <person name="Frediansyah A."/>
            <person name="Miess H."/>
            <person name="Gross H."/>
        </authorList>
    </citation>
    <scope>NUCLEOTIDE SEQUENCE [LARGE SCALE GENOMIC DNA]</scope>
    <source>
        <strain evidence="2 3">ACM 3522</strain>
    </source>
</reference>
<proteinExistence type="predicted"/>
<feature type="transmembrane region" description="Helical" evidence="1">
    <location>
        <begin position="461"/>
        <end position="480"/>
    </location>
</feature>
<keyword evidence="3" id="KW-1185">Reference proteome</keyword>
<dbReference type="Proteomes" id="UP001216510">
    <property type="component" value="Chromosome"/>
</dbReference>
<feature type="transmembrane region" description="Helical" evidence="1">
    <location>
        <begin position="255"/>
        <end position="274"/>
    </location>
</feature>
<protein>
    <submittedName>
        <fullName evidence="2">DUF3526 domain-containing protein</fullName>
    </submittedName>
</protein>
<feature type="transmembrane region" description="Helical" evidence="1">
    <location>
        <begin position="147"/>
        <end position="166"/>
    </location>
</feature>